<accession>A0ABR9EAF8</accession>
<sequence length="93" mass="10803">MEDSEYIVENPKDGTVTIAGCYQINGQIMDADITKCAYCNSEVIYYDDYDAYICAYCNKWLEKKCGDSNCRYCLNRPEKPLPNANELRRLKYT</sequence>
<keyword evidence="2" id="KW-1185">Reference proteome</keyword>
<evidence type="ECO:0000313" key="1">
    <source>
        <dbReference type="EMBL" id="MBE0367807.1"/>
    </source>
</evidence>
<comment type="caution">
    <text evidence="1">The sequence shown here is derived from an EMBL/GenBank/DDBJ whole genome shotgun (WGS) entry which is preliminary data.</text>
</comment>
<dbReference type="RefSeq" id="WP_192507181.1">
    <property type="nucleotide sequence ID" value="NZ_AQGV01000012.1"/>
</dbReference>
<organism evidence="1 2">
    <name type="scientific">Pseudoalteromonas aurantia 208</name>
    <dbReference type="NCBI Taxonomy" id="1314867"/>
    <lineage>
        <taxon>Bacteria</taxon>
        <taxon>Pseudomonadati</taxon>
        <taxon>Pseudomonadota</taxon>
        <taxon>Gammaproteobacteria</taxon>
        <taxon>Alteromonadales</taxon>
        <taxon>Pseudoalteromonadaceae</taxon>
        <taxon>Pseudoalteromonas</taxon>
    </lineage>
</organism>
<dbReference type="Proteomes" id="UP000615755">
    <property type="component" value="Unassembled WGS sequence"/>
</dbReference>
<evidence type="ECO:0000313" key="2">
    <source>
        <dbReference type="Proteomes" id="UP000615755"/>
    </source>
</evidence>
<name>A0ABR9EAF8_9GAMM</name>
<reference evidence="1 2" key="1">
    <citation type="submission" date="2015-03" db="EMBL/GenBank/DDBJ databases">
        <title>Genome sequence of Pseudoalteromonas aurantia.</title>
        <authorList>
            <person name="Xie B.-B."/>
            <person name="Rong J.-C."/>
            <person name="Qin Q.-L."/>
            <person name="Zhang Y.-Z."/>
        </authorList>
    </citation>
    <scope>NUCLEOTIDE SEQUENCE [LARGE SCALE GENOMIC DNA]</scope>
    <source>
        <strain evidence="1 2">208</strain>
    </source>
</reference>
<proteinExistence type="predicted"/>
<gene>
    <name evidence="1" type="ORF">PAUR_a1256</name>
</gene>
<dbReference type="EMBL" id="AQGV01000012">
    <property type="protein sequence ID" value="MBE0367807.1"/>
    <property type="molecule type" value="Genomic_DNA"/>
</dbReference>
<protein>
    <submittedName>
        <fullName evidence="1">Uncharacterized protein</fullName>
    </submittedName>
</protein>